<feature type="compositionally biased region" description="Low complexity" evidence="1">
    <location>
        <begin position="203"/>
        <end position="214"/>
    </location>
</feature>
<feature type="compositionally biased region" description="Low complexity" evidence="1">
    <location>
        <begin position="152"/>
        <end position="163"/>
    </location>
</feature>
<dbReference type="InParanoid" id="D8TV62"/>
<feature type="compositionally biased region" description="Polar residues" evidence="1">
    <location>
        <begin position="1"/>
        <end position="14"/>
    </location>
</feature>
<accession>D8TV62</accession>
<protein>
    <submittedName>
        <fullName evidence="2">Uncharacterized protein</fullName>
    </submittedName>
</protein>
<evidence type="ECO:0000313" key="3">
    <source>
        <dbReference type="Proteomes" id="UP000001058"/>
    </source>
</evidence>
<feature type="region of interest" description="Disordered" evidence="1">
    <location>
        <begin position="141"/>
        <end position="214"/>
    </location>
</feature>
<gene>
    <name evidence="2" type="ORF">VOLCADRAFT_104704</name>
</gene>
<dbReference type="AlphaFoldDB" id="D8TV62"/>
<feature type="non-terminal residue" evidence="2">
    <location>
        <position position="214"/>
    </location>
</feature>
<dbReference type="KEGG" id="vcn:VOLCADRAFT_104704"/>
<reference evidence="2 3" key="1">
    <citation type="journal article" date="2010" name="Science">
        <title>Genomic analysis of organismal complexity in the multicellular green alga Volvox carteri.</title>
        <authorList>
            <person name="Prochnik S.E."/>
            <person name="Umen J."/>
            <person name="Nedelcu A.M."/>
            <person name="Hallmann A."/>
            <person name="Miller S.M."/>
            <person name="Nishii I."/>
            <person name="Ferris P."/>
            <person name="Kuo A."/>
            <person name="Mitros T."/>
            <person name="Fritz-Laylin L.K."/>
            <person name="Hellsten U."/>
            <person name="Chapman J."/>
            <person name="Simakov O."/>
            <person name="Rensing S.A."/>
            <person name="Terry A."/>
            <person name="Pangilinan J."/>
            <person name="Kapitonov V."/>
            <person name="Jurka J."/>
            <person name="Salamov A."/>
            <person name="Shapiro H."/>
            <person name="Schmutz J."/>
            <person name="Grimwood J."/>
            <person name="Lindquist E."/>
            <person name="Lucas S."/>
            <person name="Grigoriev I.V."/>
            <person name="Schmitt R."/>
            <person name="Kirk D."/>
            <person name="Rokhsar D.S."/>
        </authorList>
    </citation>
    <scope>NUCLEOTIDE SEQUENCE [LARGE SCALE GENOMIC DNA]</scope>
    <source>
        <strain evidence="3">f. Nagariensis / Eve</strain>
    </source>
</reference>
<dbReference type="EMBL" id="GL378339">
    <property type="protein sequence ID" value="EFJ48646.1"/>
    <property type="molecule type" value="Genomic_DNA"/>
</dbReference>
<feature type="region of interest" description="Disordered" evidence="1">
    <location>
        <begin position="1"/>
        <end position="29"/>
    </location>
</feature>
<feature type="compositionally biased region" description="Low complexity" evidence="1">
    <location>
        <begin position="179"/>
        <end position="193"/>
    </location>
</feature>
<organism evidence="3">
    <name type="scientific">Volvox carteri f. nagariensis</name>
    <dbReference type="NCBI Taxonomy" id="3068"/>
    <lineage>
        <taxon>Eukaryota</taxon>
        <taxon>Viridiplantae</taxon>
        <taxon>Chlorophyta</taxon>
        <taxon>core chlorophytes</taxon>
        <taxon>Chlorophyceae</taxon>
        <taxon>CS clade</taxon>
        <taxon>Chlamydomonadales</taxon>
        <taxon>Volvocaceae</taxon>
        <taxon>Volvox</taxon>
    </lineage>
</organism>
<dbReference type="Proteomes" id="UP000001058">
    <property type="component" value="Unassembled WGS sequence"/>
</dbReference>
<keyword evidence="3" id="KW-1185">Reference proteome</keyword>
<proteinExistence type="predicted"/>
<sequence length="214" mass="22280">MKTGYQSLVISSSRVPAGDGRTNQSLGDGELSLATTGRCQGSIPATNIHSKNWNKSTRLATISAQVLQDKENRSLPGSKKYQHVKSKLADYIRPTHNLKQAGAVEETGEAFSGGALQASPDVLKDQKAAVSMVKVELQRQGLQAQRSHGRGASDASAGLSADAQVHSPIASTATADHWSQGAKSSSPSSSDTSVPRDFDFLRSSGSTGSVSAGA</sequence>
<evidence type="ECO:0000313" key="2">
    <source>
        <dbReference type="EMBL" id="EFJ48646.1"/>
    </source>
</evidence>
<name>D8TV62_VOLCA</name>
<dbReference type="RefSeq" id="XP_002950445.1">
    <property type="nucleotide sequence ID" value="XM_002950399.1"/>
</dbReference>
<dbReference type="GeneID" id="9619867"/>
<evidence type="ECO:0000256" key="1">
    <source>
        <dbReference type="SAM" id="MobiDB-lite"/>
    </source>
</evidence>